<dbReference type="SUPFAM" id="SSF46689">
    <property type="entry name" value="Homeodomain-like"/>
    <property type="match status" value="2"/>
</dbReference>
<keyword evidence="1" id="KW-0805">Transcription regulation</keyword>
<accession>A0A2K9PNC2</accession>
<dbReference type="GO" id="GO:0003700">
    <property type="term" value="F:DNA-binding transcription factor activity"/>
    <property type="evidence" value="ECO:0007669"/>
    <property type="project" value="InterPro"/>
</dbReference>
<dbReference type="Gene3D" id="1.10.10.60">
    <property type="entry name" value="Homeodomain-like"/>
    <property type="match status" value="2"/>
</dbReference>
<keyword evidence="6" id="KW-1185">Reference proteome</keyword>
<dbReference type="SMART" id="SM00342">
    <property type="entry name" value="HTH_ARAC"/>
    <property type="match status" value="1"/>
</dbReference>
<evidence type="ECO:0000313" key="5">
    <source>
        <dbReference type="EMBL" id="AUP78552.1"/>
    </source>
</evidence>
<dbReference type="InterPro" id="IPR018060">
    <property type="entry name" value="HTH_AraC"/>
</dbReference>
<name>A0A2K9PNC2_9FLAO</name>
<dbReference type="GO" id="GO:0043565">
    <property type="term" value="F:sequence-specific DNA binding"/>
    <property type="evidence" value="ECO:0007669"/>
    <property type="project" value="InterPro"/>
</dbReference>
<dbReference type="InterPro" id="IPR020449">
    <property type="entry name" value="Tscrpt_reg_AraC-type_HTH"/>
</dbReference>
<dbReference type="PANTHER" id="PTHR43280">
    <property type="entry name" value="ARAC-FAMILY TRANSCRIPTIONAL REGULATOR"/>
    <property type="match status" value="1"/>
</dbReference>
<dbReference type="InterPro" id="IPR009057">
    <property type="entry name" value="Homeodomain-like_sf"/>
</dbReference>
<dbReference type="EMBL" id="CP025791">
    <property type="protein sequence ID" value="AUP78552.1"/>
    <property type="molecule type" value="Genomic_DNA"/>
</dbReference>
<organism evidence="5 6">
    <name type="scientific">Flavivirga eckloniae</name>
    <dbReference type="NCBI Taxonomy" id="1803846"/>
    <lineage>
        <taxon>Bacteria</taxon>
        <taxon>Pseudomonadati</taxon>
        <taxon>Bacteroidota</taxon>
        <taxon>Flavobacteriia</taxon>
        <taxon>Flavobacteriales</taxon>
        <taxon>Flavobacteriaceae</taxon>
        <taxon>Flavivirga</taxon>
    </lineage>
</organism>
<dbReference type="PANTHER" id="PTHR43280:SF28">
    <property type="entry name" value="HTH-TYPE TRANSCRIPTIONAL ACTIVATOR RHAS"/>
    <property type="match status" value="1"/>
</dbReference>
<dbReference type="AlphaFoldDB" id="A0A2K9PNC2"/>
<feature type="domain" description="HTH araC/xylS-type" evidence="4">
    <location>
        <begin position="211"/>
        <end position="308"/>
    </location>
</feature>
<evidence type="ECO:0000256" key="1">
    <source>
        <dbReference type="ARBA" id="ARBA00023015"/>
    </source>
</evidence>
<evidence type="ECO:0000313" key="6">
    <source>
        <dbReference type="Proteomes" id="UP000235826"/>
    </source>
</evidence>
<keyword evidence="3" id="KW-0804">Transcription</keyword>
<dbReference type="PROSITE" id="PS01124">
    <property type="entry name" value="HTH_ARAC_FAMILY_2"/>
    <property type="match status" value="1"/>
</dbReference>
<evidence type="ECO:0000256" key="2">
    <source>
        <dbReference type="ARBA" id="ARBA00023125"/>
    </source>
</evidence>
<sequence length="308" mass="36099">MTEIAPTNFENIYYEHFSRKKSKTPPTYSNKKNYVTRFNCMLDHFQFNENSLTIAYIKQGKGNFLLEKKRLAINNNKVVVANHGLGWEYINAGNKKLDLLCFVISENFLNEFSFCCNTKTKSLLDPPLQKDLKDFLFIERSYNTDLYPTGKLLKSIYECTNMGGFNILDAKELTIEMLQSLYRDQYYAYLSASKIQLQKKTAKIETFKRLLLAYEYINDNYDKNISIDELSKVSSLSEFHLYNSFKLIFKRTPHQYILTLKMQMAKTYLREKKHTLTDIAIMLSFPNLSTFSKLFKKTYGISPSQYAL</sequence>
<gene>
    <name evidence="5" type="ORF">C1H87_07435</name>
</gene>
<dbReference type="KEGG" id="fek:C1H87_07435"/>
<reference evidence="5 6" key="1">
    <citation type="submission" date="2018-01" db="EMBL/GenBank/DDBJ databases">
        <title>Complete genome sequence of Flavivirga eckloniae ECD14 isolated from seaweed Ecklonia cava.</title>
        <authorList>
            <person name="Lee J.H."/>
            <person name="Baik K.S."/>
            <person name="Seong C.N."/>
        </authorList>
    </citation>
    <scope>NUCLEOTIDE SEQUENCE [LARGE SCALE GENOMIC DNA]</scope>
    <source>
        <strain evidence="5 6">ECD14</strain>
    </source>
</reference>
<dbReference type="RefSeq" id="WP_102755207.1">
    <property type="nucleotide sequence ID" value="NZ_CP025791.1"/>
</dbReference>
<evidence type="ECO:0000256" key="3">
    <source>
        <dbReference type="ARBA" id="ARBA00023163"/>
    </source>
</evidence>
<dbReference type="OrthoDB" id="2666928at2"/>
<keyword evidence="2" id="KW-0238">DNA-binding</keyword>
<dbReference type="Proteomes" id="UP000235826">
    <property type="component" value="Chromosome"/>
</dbReference>
<evidence type="ECO:0000259" key="4">
    <source>
        <dbReference type="PROSITE" id="PS01124"/>
    </source>
</evidence>
<protein>
    <recommendedName>
        <fullName evidence="4">HTH araC/xylS-type domain-containing protein</fullName>
    </recommendedName>
</protein>
<proteinExistence type="predicted"/>
<dbReference type="PRINTS" id="PR00032">
    <property type="entry name" value="HTHARAC"/>
</dbReference>
<dbReference type="Pfam" id="PF12833">
    <property type="entry name" value="HTH_18"/>
    <property type="match status" value="1"/>
</dbReference>